<accession>A1ZLS4</accession>
<evidence type="ECO:0000256" key="1">
    <source>
        <dbReference type="SAM" id="MobiDB-lite"/>
    </source>
</evidence>
<gene>
    <name evidence="3" type="ORF">M23134_07926</name>
</gene>
<protein>
    <submittedName>
        <fullName evidence="3">Septum formation initiator subfamily, putative</fullName>
    </submittedName>
</protein>
<reference evidence="3 4" key="1">
    <citation type="submission" date="2007-01" db="EMBL/GenBank/DDBJ databases">
        <authorList>
            <person name="Haygood M."/>
            <person name="Podell S."/>
            <person name="Anderson C."/>
            <person name="Hopkinson B."/>
            <person name="Roe K."/>
            <person name="Barbeau K."/>
            <person name="Gaasterland T."/>
            <person name="Ferriera S."/>
            <person name="Johnson J."/>
            <person name="Kravitz S."/>
            <person name="Beeson K."/>
            <person name="Sutton G."/>
            <person name="Rogers Y.-H."/>
            <person name="Friedman R."/>
            <person name="Frazier M."/>
            <person name="Venter J.C."/>
        </authorList>
    </citation>
    <scope>NUCLEOTIDE SEQUENCE [LARGE SCALE GENOMIC DNA]</scope>
    <source>
        <strain evidence="3 4">ATCC 23134</strain>
    </source>
</reference>
<evidence type="ECO:0000313" key="3">
    <source>
        <dbReference type="EMBL" id="EAY28828.1"/>
    </source>
</evidence>
<sequence length="162" mass="19273">MHEDEEEELINAPKTNAGKRLGNMLKNRGEVQKKKFKIPKFFRSFYFITGSIFLIWMLFFDINDLYTQYQRREKLKQLQKDKVFYANGIKKIKDERARLSTDPKKLEKFAREKYYMKKKGEDVYVVVEEKDKEETVEAKVLNPKTNATPPPAPIKQDTTQKK</sequence>
<feature type="region of interest" description="Disordered" evidence="1">
    <location>
        <begin position="137"/>
        <end position="162"/>
    </location>
</feature>
<name>A1ZLS4_MICM2</name>
<feature type="compositionally biased region" description="Low complexity" evidence="1">
    <location>
        <begin position="138"/>
        <end position="147"/>
    </location>
</feature>
<organism evidence="3 4">
    <name type="scientific">Microscilla marina ATCC 23134</name>
    <dbReference type="NCBI Taxonomy" id="313606"/>
    <lineage>
        <taxon>Bacteria</taxon>
        <taxon>Pseudomonadati</taxon>
        <taxon>Bacteroidota</taxon>
        <taxon>Cytophagia</taxon>
        <taxon>Cytophagales</taxon>
        <taxon>Microscillaceae</taxon>
        <taxon>Microscilla</taxon>
    </lineage>
</organism>
<evidence type="ECO:0000256" key="2">
    <source>
        <dbReference type="SAM" id="Phobius"/>
    </source>
</evidence>
<dbReference type="RefSeq" id="WP_002697630.1">
    <property type="nucleotide sequence ID" value="NZ_AAWS01000014.1"/>
</dbReference>
<evidence type="ECO:0000313" key="4">
    <source>
        <dbReference type="Proteomes" id="UP000004095"/>
    </source>
</evidence>
<dbReference type="AlphaFoldDB" id="A1ZLS4"/>
<keyword evidence="2" id="KW-0812">Transmembrane</keyword>
<proteinExistence type="predicted"/>
<dbReference type="eggNOG" id="COG2919">
    <property type="taxonomic scope" value="Bacteria"/>
</dbReference>
<feature type="transmembrane region" description="Helical" evidence="2">
    <location>
        <begin position="45"/>
        <end position="66"/>
    </location>
</feature>
<keyword evidence="2" id="KW-1133">Transmembrane helix</keyword>
<dbReference type="Pfam" id="PF04977">
    <property type="entry name" value="DivIC"/>
    <property type="match status" value="1"/>
</dbReference>
<comment type="caution">
    <text evidence="3">The sequence shown here is derived from an EMBL/GenBank/DDBJ whole genome shotgun (WGS) entry which is preliminary data.</text>
</comment>
<dbReference type="Proteomes" id="UP000004095">
    <property type="component" value="Unassembled WGS sequence"/>
</dbReference>
<keyword evidence="4" id="KW-1185">Reference proteome</keyword>
<dbReference type="EMBL" id="AAWS01000014">
    <property type="protein sequence ID" value="EAY28828.1"/>
    <property type="molecule type" value="Genomic_DNA"/>
</dbReference>
<dbReference type="InterPro" id="IPR007060">
    <property type="entry name" value="FtsL/DivIC"/>
</dbReference>
<keyword evidence="2" id="KW-0472">Membrane</keyword>